<keyword evidence="5" id="KW-0677">Repeat</keyword>
<dbReference type="InterPro" id="IPR002867">
    <property type="entry name" value="IBR_dom"/>
</dbReference>
<keyword evidence="3" id="KW-0808">Transferase</keyword>
<feature type="domain" description="RING-type" evidence="9">
    <location>
        <begin position="699"/>
        <end position="951"/>
    </location>
</feature>
<dbReference type="Gene3D" id="1.20.120.1750">
    <property type="match status" value="1"/>
</dbReference>
<evidence type="ECO:0000256" key="1">
    <source>
        <dbReference type="ARBA" id="ARBA00001798"/>
    </source>
</evidence>
<dbReference type="SUPFAM" id="SSF57850">
    <property type="entry name" value="RING/U-box"/>
    <property type="match status" value="1"/>
</dbReference>
<evidence type="ECO:0000256" key="8">
    <source>
        <dbReference type="ARBA" id="ARBA00022833"/>
    </source>
</evidence>
<dbReference type="PROSITE" id="PS51873">
    <property type="entry name" value="TRIAD"/>
    <property type="match status" value="1"/>
</dbReference>
<sequence length="1241" mass="140688">MFEQDGISEMCSCSGGFWSEQQKFAARVQRSVSESTASLHFSPHTQDHSAIWRCGESIVARLDEARREGVVKRCYCRGNAAQSNIAARGPPCIHRCPSSSTACIHHELELPLPLASLEKPPREHHEKVGVGFRSPASQGITSLTRPKGPTVPYSNLAAMSKVFRVMEICDASPALTSTSPTVPHAILVSLPLEFRLWRCALKGHPNRILFTRALAPQARQCCRELLEDFSSPNQDCRKGSRKVVGHGGPSILLISAAYRAPSSAAAASLVSIRLCHITLDNSIDELRMVHLGQPPPEGCQKDRRPSDRHPDLIHRITAVRPHSDLGIDECVRGSVGAVQCHQARQSLLNPSELDGVQLVGLESPHCEMRMHTRPDHLLPQLARLDWVVLTRQSIPRSMAEADGVIICWSLTFAVASPPVDQEYPLVSDAASPRQHHAGAQRSCFTSPSFLHQCFPFNQETIPSPGRDQLPAKALSGFSLQIRSCNTTKPASLTSSKPYNGTCTPSQTIAARSCRLELEWSDGTMRYDQTWPVNIQRSRATVSIADITTLPPSLQHPSLQHLSPLKARFTSRTQRYRAPIISMSRDQRYRPPEGEYGPATHSQYAYNEHKLWRCSERERSLLAAFYQRSMLETLSSRDKEVRMVIFAGIGHHTKAVWVYSGESAKFLLPKICQQTSQPIARIHTMNADGIFTDWESEEDDDNSCPICAEDLTGKDNTFILESRYCNDCAKPYLTKKIQDAIKNEIYYPLSEGRDPLYIEDFRALIDDNDLYQLYYERAEDYAVPVSERRYCKHRIRVGDRPRNPYADENPKTWIPPVALGVETEPCGHQLRGMEDEEIPSCSCSSCAGLSCLNCFEPTYGVRVPHRCLLMEVEEEEAQAEIDGLEGQVRGKDYQLCPEADCRVPVYLGEACNHMVCPRPVCRTDFCFVCGEQVLSMAEQHWGDREGQCPWYGQPPGPRRRRLVRRELQPWENPRLVFIEEEQPEPGPERTGYFPERFERGDRFLRFPNIPPPDPRAPWIVPAISTMRAAGFGDVLGISDARLLEETMGSRPRKRYRNRGRDIQRLQAMLAVCLMRSLISNEEVIAMVDQLRKEGPSPLFIWNLNAQGVIEEMNKGQPWDEEEKIQDPRNLEILLSRGMELGMWDQLRADEIFEANYMRLARRFVVQTFRRGPQSRVVEWPLPTDDFPLRVGDCEPPRWFFDLENQERRMVQLNSWLEDAVFWTCRLVWLEVGPSARAWGSEE</sequence>
<proteinExistence type="predicted"/>
<comment type="catalytic activity">
    <reaction evidence="1">
        <text>[E2 ubiquitin-conjugating enzyme]-S-ubiquitinyl-L-cysteine + [acceptor protein]-L-lysine = [E2 ubiquitin-conjugating enzyme]-L-cysteine + [acceptor protein]-N(6)-ubiquitinyl-L-lysine.</text>
        <dbReference type="EC" id="2.3.2.31"/>
    </reaction>
</comment>
<keyword evidence="8" id="KW-0862">Zinc</keyword>
<dbReference type="KEGG" id="pfj:MYCFIDRAFT_177552"/>
<name>M3AT05_PSEFD</name>
<dbReference type="Gene3D" id="3.30.40.10">
    <property type="entry name" value="Zinc/RING finger domain, C3HC4 (zinc finger)"/>
    <property type="match status" value="1"/>
</dbReference>
<dbReference type="GO" id="GO:0016567">
    <property type="term" value="P:protein ubiquitination"/>
    <property type="evidence" value="ECO:0007669"/>
    <property type="project" value="InterPro"/>
</dbReference>
<keyword evidence="6" id="KW-0863">Zinc-finger</keyword>
<organism evidence="10 11">
    <name type="scientific">Pseudocercospora fijiensis (strain CIRAD86)</name>
    <name type="common">Black leaf streak disease fungus</name>
    <name type="synonym">Mycosphaerella fijiensis</name>
    <dbReference type="NCBI Taxonomy" id="383855"/>
    <lineage>
        <taxon>Eukaryota</taxon>
        <taxon>Fungi</taxon>
        <taxon>Dikarya</taxon>
        <taxon>Ascomycota</taxon>
        <taxon>Pezizomycotina</taxon>
        <taxon>Dothideomycetes</taxon>
        <taxon>Dothideomycetidae</taxon>
        <taxon>Mycosphaerellales</taxon>
        <taxon>Mycosphaerellaceae</taxon>
        <taxon>Pseudocercospora</taxon>
    </lineage>
</organism>
<evidence type="ECO:0000313" key="10">
    <source>
        <dbReference type="EMBL" id="EME80622.1"/>
    </source>
</evidence>
<evidence type="ECO:0000256" key="5">
    <source>
        <dbReference type="ARBA" id="ARBA00022737"/>
    </source>
</evidence>
<dbReference type="OrthoDB" id="10009520at2759"/>
<dbReference type="PANTHER" id="PTHR11685">
    <property type="entry name" value="RBR FAMILY RING FINGER AND IBR DOMAIN-CONTAINING"/>
    <property type="match status" value="1"/>
</dbReference>
<evidence type="ECO:0000259" key="9">
    <source>
        <dbReference type="PROSITE" id="PS51873"/>
    </source>
</evidence>
<dbReference type="HOGENOM" id="CLU_266685_0_0_1"/>
<dbReference type="AlphaFoldDB" id="M3AT05"/>
<evidence type="ECO:0000313" key="11">
    <source>
        <dbReference type="Proteomes" id="UP000016932"/>
    </source>
</evidence>
<keyword evidence="7" id="KW-0833">Ubl conjugation pathway</keyword>
<evidence type="ECO:0000256" key="2">
    <source>
        <dbReference type="ARBA" id="ARBA00012251"/>
    </source>
</evidence>
<dbReference type="VEuPathDB" id="FungiDB:MYCFIDRAFT_177552"/>
<dbReference type="InterPro" id="IPR013083">
    <property type="entry name" value="Znf_RING/FYVE/PHD"/>
</dbReference>
<dbReference type="RefSeq" id="XP_007929508.1">
    <property type="nucleotide sequence ID" value="XM_007931317.1"/>
</dbReference>
<evidence type="ECO:0000256" key="7">
    <source>
        <dbReference type="ARBA" id="ARBA00022786"/>
    </source>
</evidence>
<evidence type="ECO:0000256" key="4">
    <source>
        <dbReference type="ARBA" id="ARBA00022723"/>
    </source>
</evidence>
<keyword evidence="11" id="KW-1185">Reference proteome</keyword>
<gene>
    <name evidence="10" type="ORF">MYCFIDRAFT_177552</name>
</gene>
<evidence type="ECO:0000256" key="3">
    <source>
        <dbReference type="ARBA" id="ARBA00022679"/>
    </source>
</evidence>
<protein>
    <recommendedName>
        <fullName evidence="2">RBR-type E3 ubiquitin transferase</fullName>
        <ecNumber evidence="2">2.3.2.31</ecNumber>
    </recommendedName>
</protein>
<dbReference type="eggNOG" id="KOG1812">
    <property type="taxonomic scope" value="Eukaryota"/>
</dbReference>
<keyword evidence="4" id="KW-0479">Metal-binding</keyword>
<dbReference type="EC" id="2.3.2.31" evidence="2"/>
<dbReference type="Proteomes" id="UP000016932">
    <property type="component" value="Unassembled WGS sequence"/>
</dbReference>
<dbReference type="GO" id="GO:0061630">
    <property type="term" value="F:ubiquitin protein ligase activity"/>
    <property type="evidence" value="ECO:0007669"/>
    <property type="project" value="UniProtKB-EC"/>
</dbReference>
<dbReference type="Pfam" id="PF01485">
    <property type="entry name" value="IBR"/>
    <property type="match status" value="1"/>
</dbReference>
<evidence type="ECO:0000256" key="6">
    <source>
        <dbReference type="ARBA" id="ARBA00022771"/>
    </source>
</evidence>
<dbReference type="GO" id="GO:0008270">
    <property type="term" value="F:zinc ion binding"/>
    <property type="evidence" value="ECO:0007669"/>
    <property type="project" value="UniProtKB-KW"/>
</dbReference>
<dbReference type="GeneID" id="19333781"/>
<reference evidence="10 11" key="1">
    <citation type="journal article" date="2012" name="PLoS Pathog.">
        <title>Diverse lifestyles and strategies of plant pathogenesis encoded in the genomes of eighteen Dothideomycetes fungi.</title>
        <authorList>
            <person name="Ohm R.A."/>
            <person name="Feau N."/>
            <person name="Henrissat B."/>
            <person name="Schoch C.L."/>
            <person name="Horwitz B.A."/>
            <person name="Barry K.W."/>
            <person name="Condon B.J."/>
            <person name="Copeland A.C."/>
            <person name="Dhillon B."/>
            <person name="Glaser F."/>
            <person name="Hesse C.N."/>
            <person name="Kosti I."/>
            <person name="LaButti K."/>
            <person name="Lindquist E.A."/>
            <person name="Lucas S."/>
            <person name="Salamov A.A."/>
            <person name="Bradshaw R.E."/>
            <person name="Ciuffetti L."/>
            <person name="Hamelin R.C."/>
            <person name="Kema G.H.J."/>
            <person name="Lawrence C."/>
            <person name="Scott J.A."/>
            <person name="Spatafora J.W."/>
            <person name="Turgeon B.G."/>
            <person name="de Wit P.J.G.M."/>
            <person name="Zhong S."/>
            <person name="Goodwin S.B."/>
            <person name="Grigoriev I.V."/>
        </authorList>
    </citation>
    <scope>NUCLEOTIDE SEQUENCE [LARGE SCALE GENOMIC DNA]</scope>
    <source>
        <strain evidence="10 11">CIRAD86</strain>
    </source>
</reference>
<accession>M3AT05</accession>
<dbReference type="EMBL" id="KB446561">
    <property type="protein sequence ID" value="EME80622.1"/>
    <property type="molecule type" value="Genomic_DNA"/>
</dbReference>
<dbReference type="InterPro" id="IPR044066">
    <property type="entry name" value="TRIAD_supradom"/>
</dbReference>
<dbReference type="InterPro" id="IPR031127">
    <property type="entry name" value="E3_UB_ligase_RBR"/>
</dbReference>